<dbReference type="Proteomes" id="UP000031449">
    <property type="component" value="Plasmid unnamed"/>
</dbReference>
<evidence type="ECO:0000313" key="1">
    <source>
        <dbReference type="EMBL" id="AJD93065.1"/>
    </source>
</evidence>
<geneLocation type="plasmid" evidence="2"/>
<evidence type="ECO:0000313" key="2">
    <source>
        <dbReference type="Proteomes" id="UP000031449"/>
    </source>
</evidence>
<keyword evidence="2" id="KW-1185">Reference proteome</keyword>
<dbReference type="BioCyc" id="JESP1508404:G14D9-13031-MONOMER"/>
<keyword evidence="1" id="KW-0614">Plasmid</keyword>
<reference evidence="1 2" key="1">
    <citation type="submission" date="2014-08" db="EMBL/GenBank/DDBJ databases">
        <title>Complete genome of a marine bacteria Jeotgalibacillus malaysiensis.</title>
        <authorList>
            <person name="Yaakop A.S."/>
            <person name="Chan K.-G."/>
            <person name="Goh K.M."/>
        </authorList>
    </citation>
    <scope>NUCLEOTIDE SEQUENCE [LARGE SCALE GENOMIC DNA]</scope>
    <source>
        <strain evidence="1 2">D5</strain>
        <plasmid evidence="2">Plasmid</plasmid>
    </source>
</reference>
<accession>A0A0B5AS14</accession>
<protein>
    <submittedName>
        <fullName evidence="1">Uncharacterized protein</fullName>
    </submittedName>
</protein>
<dbReference type="EMBL" id="CP009417">
    <property type="protein sequence ID" value="AJD93065.1"/>
    <property type="molecule type" value="Genomic_DNA"/>
</dbReference>
<sequence>MIIVGIGDSEIVVLDRVRQLLIDDIDQHETTVETFQPAYSEYDGLPGLRTEQTVSISEMSIRLSTKTKPFLIGRRAELSSKLGMKRVRV</sequence>
<proteinExistence type="predicted"/>
<dbReference type="HOGENOM" id="CLU_2450639_0_0_9"/>
<organism evidence="1 2">
    <name type="scientific">Jeotgalibacillus malaysiensis</name>
    <dbReference type="NCBI Taxonomy" id="1508404"/>
    <lineage>
        <taxon>Bacteria</taxon>
        <taxon>Bacillati</taxon>
        <taxon>Bacillota</taxon>
        <taxon>Bacilli</taxon>
        <taxon>Bacillales</taxon>
        <taxon>Caryophanaceae</taxon>
        <taxon>Jeotgalibacillus</taxon>
    </lineage>
</organism>
<dbReference type="AlphaFoldDB" id="A0A0B5AS14"/>
<gene>
    <name evidence="1" type="ORF">JMA_37470</name>
</gene>
<name>A0A0B5AS14_9BACL</name>
<dbReference type="KEGG" id="jeo:JMA_37470"/>